<dbReference type="EMBL" id="BGPR01023793">
    <property type="protein sequence ID" value="GBN91244.1"/>
    <property type="molecule type" value="Genomic_DNA"/>
</dbReference>
<proteinExistence type="predicted"/>
<dbReference type="Proteomes" id="UP000499080">
    <property type="component" value="Unassembled WGS sequence"/>
</dbReference>
<comment type="caution">
    <text evidence="1">The sequence shown here is derived from an EMBL/GenBank/DDBJ whole genome shotgun (WGS) entry which is preliminary data.</text>
</comment>
<reference evidence="1 2" key="1">
    <citation type="journal article" date="2019" name="Sci. Rep.">
        <title>Orb-weaving spider Araneus ventricosus genome elucidates the spidroin gene catalogue.</title>
        <authorList>
            <person name="Kono N."/>
            <person name="Nakamura H."/>
            <person name="Ohtoshi R."/>
            <person name="Moran D.A.P."/>
            <person name="Shinohara A."/>
            <person name="Yoshida Y."/>
            <person name="Fujiwara M."/>
            <person name="Mori M."/>
            <person name="Tomita M."/>
            <person name="Arakawa K."/>
        </authorList>
    </citation>
    <scope>NUCLEOTIDE SEQUENCE [LARGE SCALE GENOMIC DNA]</scope>
</reference>
<accession>A0A4Y2SSH3</accession>
<name>A0A4Y2SSH3_ARAVE</name>
<dbReference type="AlphaFoldDB" id="A0A4Y2SSH3"/>
<protein>
    <submittedName>
        <fullName evidence="1">Uncharacterized protein</fullName>
    </submittedName>
</protein>
<evidence type="ECO:0000313" key="1">
    <source>
        <dbReference type="EMBL" id="GBN91244.1"/>
    </source>
</evidence>
<organism evidence="1 2">
    <name type="scientific">Araneus ventricosus</name>
    <name type="common">Orbweaver spider</name>
    <name type="synonym">Epeira ventricosa</name>
    <dbReference type="NCBI Taxonomy" id="182803"/>
    <lineage>
        <taxon>Eukaryota</taxon>
        <taxon>Metazoa</taxon>
        <taxon>Ecdysozoa</taxon>
        <taxon>Arthropoda</taxon>
        <taxon>Chelicerata</taxon>
        <taxon>Arachnida</taxon>
        <taxon>Araneae</taxon>
        <taxon>Araneomorphae</taxon>
        <taxon>Entelegynae</taxon>
        <taxon>Araneoidea</taxon>
        <taxon>Araneidae</taxon>
        <taxon>Araneus</taxon>
    </lineage>
</organism>
<keyword evidence="2" id="KW-1185">Reference proteome</keyword>
<gene>
    <name evidence="1" type="ORF">AVEN_107061_1</name>
</gene>
<evidence type="ECO:0000313" key="2">
    <source>
        <dbReference type="Proteomes" id="UP000499080"/>
    </source>
</evidence>
<sequence>MIFDNHVASPGLVQLKPQSRTLPLGPSQSFVCNPKGLLTSIAKYRRASKKSSVVHSFLPSNSNRFKNSTNVKIINACVNPGSGPCRTPGNFSALLGNEDENPTWF</sequence>